<sequence>MNKYLSPQRLIFIASFLTLQGPNLAIAQLTCPNELASYQECIANQPLYCFPTCGKVAVRVQPEDLQYMMDPSLTCDPMKLASCAMRGCCERCSAEEATYWACIEREAGCGEIDCESVLAPDNEPQEEESPSEEENVSTPNNGGSNGQGTGTNNGDNGDGQSGEPPLQNNTNSGTNPVNSTGGSGSNTSGSEDLTCPGELGIFKQCVASKSCSTSCANVDVTLKADDLTDLSDPSVLCLPMEIASCAQRSCCEDCALEEFLYWFCIERETGCGAIDCRDVPAPTNTGTGSNSTGNQTPPVESNGGTTPVTGGSSTPTANNTSNGDGAPSDGDCDCQNSTKPITGGSSGQTNTTKPTTGESTGVNNTTKPATGGSSGTSNSTAPVTGGPSGTYNTTKPVTGDSSGTYNTTKPVTGGSNGQGVAPATDAVNNSTSNQSPPQNTTANGSTPVVNNSTTTNGSTPVVNNSTSPSTTSNNTNGANSNTNVNVGGSGSSSSSSGGLTCPNELASYQDCIANQPLYCFPTCGKVAVRVQPEDLQYMMDPSLTCDPMKLASCAMRGCCEQCSAEEATYWSCIEREAGCGEIDCQAILDPIDGDRATNFDAIEGTEENTASSFSRREKNAAWLVASITLLLYMKF</sequence>
<dbReference type="InParanoid" id="A0A1Z5JP19"/>
<feature type="compositionally biased region" description="Low complexity" evidence="1">
    <location>
        <begin position="303"/>
        <end position="316"/>
    </location>
</feature>
<comment type="caution">
    <text evidence="3">The sequence shown here is derived from an EMBL/GenBank/DDBJ whole genome shotgun (WGS) entry which is preliminary data.</text>
</comment>
<protein>
    <submittedName>
        <fullName evidence="3">Uncharacterized protein</fullName>
    </submittedName>
</protein>
<organism evidence="3 4">
    <name type="scientific">Fistulifera solaris</name>
    <name type="common">Oleaginous diatom</name>
    <dbReference type="NCBI Taxonomy" id="1519565"/>
    <lineage>
        <taxon>Eukaryota</taxon>
        <taxon>Sar</taxon>
        <taxon>Stramenopiles</taxon>
        <taxon>Ochrophyta</taxon>
        <taxon>Bacillariophyta</taxon>
        <taxon>Bacillariophyceae</taxon>
        <taxon>Bacillariophycidae</taxon>
        <taxon>Naviculales</taxon>
        <taxon>Naviculaceae</taxon>
        <taxon>Fistulifera</taxon>
    </lineage>
</organism>
<feature type="compositionally biased region" description="Gly residues" evidence="1">
    <location>
        <begin position="143"/>
        <end position="160"/>
    </location>
</feature>
<name>A0A1Z5JP19_FISSO</name>
<feature type="compositionally biased region" description="Acidic residues" evidence="1">
    <location>
        <begin position="123"/>
        <end position="135"/>
    </location>
</feature>
<feature type="chain" id="PRO_5013165226" evidence="2">
    <location>
        <begin position="28"/>
        <end position="635"/>
    </location>
</feature>
<feature type="compositionally biased region" description="Polar residues" evidence="1">
    <location>
        <begin position="347"/>
        <end position="368"/>
    </location>
</feature>
<feature type="compositionally biased region" description="Polar residues" evidence="1">
    <location>
        <begin position="389"/>
        <end position="410"/>
    </location>
</feature>
<evidence type="ECO:0000313" key="4">
    <source>
        <dbReference type="Proteomes" id="UP000198406"/>
    </source>
</evidence>
<evidence type="ECO:0000313" key="3">
    <source>
        <dbReference type="EMBL" id="GAX15582.1"/>
    </source>
</evidence>
<keyword evidence="4" id="KW-1185">Reference proteome</keyword>
<dbReference type="AlphaFoldDB" id="A0A1Z5JP19"/>
<reference evidence="3 4" key="1">
    <citation type="journal article" date="2015" name="Plant Cell">
        <title>Oil accumulation by the oleaginous diatom Fistulifera solaris as revealed by the genome and transcriptome.</title>
        <authorList>
            <person name="Tanaka T."/>
            <person name="Maeda Y."/>
            <person name="Veluchamy A."/>
            <person name="Tanaka M."/>
            <person name="Abida H."/>
            <person name="Marechal E."/>
            <person name="Bowler C."/>
            <person name="Muto M."/>
            <person name="Sunaga Y."/>
            <person name="Tanaka M."/>
            <person name="Yoshino T."/>
            <person name="Taniguchi T."/>
            <person name="Fukuda Y."/>
            <person name="Nemoto M."/>
            <person name="Matsumoto M."/>
            <person name="Wong P.S."/>
            <person name="Aburatani S."/>
            <person name="Fujibuchi W."/>
        </authorList>
    </citation>
    <scope>NUCLEOTIDE SEQUENCE [LARGE SCALE GENOMIC DNA]</scope>
    <source>
        <strain evidence="3 4">JPCC DA0580</strain>
    </source>
</reference>
<evidence type="ECO:0000256" key="1">
    <source>
        <dbReference type="SAM" id="MobiDB-lite"/>
    </source>
</evidence>
<feature type="region of interest" description="Disordered" evidence="1">
    <location>
        <begin position="120"/>
        <end position="190"/>
    </location>
</feature>
<dbReference type="EMBL" id="BDSP01000095">
    <property type="protein sequence ID" value="GAX15582.1"/>
    <property type="molecule type" value="Genomic_DNA"/>
</dbReference>
<proteinExistence type="predicted"/>
<evidence type="ECO:0000256" key="2">
    <source>
        <dbReference type="SAM" id="SignalP"/>
    </source>
</evidence>
<dbReference type="Proteomes" id="UP000198406">
    <property type="component" value="Unassembled WGS sequence"/>
</dbReference>
<gene>
    <name evidence="3" type="ORF">FisN_3Hh051</name>
</gene>
<feature type="compositionally biased region" description="Low complexity" evidence="1">
    <location>
        <begin position="168"/>
        <end position="190"/>
    </location>
</feature>
<feature type="compositionally biased region" description="Low complexity" evidence="1">
    <location>
        <begin position="284"/>
        <end position="294"/>
    </location>
</feature>
<keyword evidence="2" id="KW-0732">Signal</keyword>
<accession>A0A1Z5JP19</accession>
<feature type="region of interest" description="Disordered" evidence="1">
    <location>
        <begin position="284"/>
        <end position="496"/>
    </location>
</feature>
<feature type="signal peptide" evidence="2">
    <location>
        <begin position="1"/>
        <end position="27"/>
    </location>
</feature>
<feature type="compositionally biased region" description="Low complexity" evidence="1">
    <location>
        <begin position="428"/>
        <end position="496"/>
    </location>
</feature>